<dbReference type="GO" id="GO:0035870">
    <property type="term" value="F:dITP diphosphatase activity"/>
    <property type="evidence" value="ECO:0007669"/>
    <property type="project" value="UniProtKB-ARBA"/>
</dbReference>
<dbReference type="PANTHER" id="PTHR11067">
    <property type="entry name" value="INOSINE TRIPHOSPHATE PYROPHOSPHATASE/HAM1 PROTEIN"/>
    <property type="match status" value="1"/>
</dbReference>
<keyword evidence="6" id="KW-0378">Hydrolase</keyword>
<evidence type="ECO:0000256" key="10">
    <source>
        <dbReference type="ARBA" id="ARBA00052017"/>
    </source>
</evidence>
<protein>
    <recommendedName>
        <fullName evidence="12">dITP/XTP pyrophosphatase</fullName>
        <ecNumber evidence="11">3.6.1.66</ecNumber>
    </recommendedName>
    <alternativeName>
        <fullName evidence="13">Non-canonical purine NTP pyrophosphatase</fullName>
    </alternativeName>
    <alternativeName>
        <fullName evidence="14">Non-standard purine NTP pyrophosphatase</fullName>
    </alternativeName>
    <alternativeName>
        <fullName evidence="16">Nucleoside-triphosphate diphosphatase</fullName>
    </alternativeName>
    <alternativeName>
        <fullName evidence="15">Nucleoside-triphosphate pyrophosphatase</fullName>
    </alternativeName>
</protein>
<evidence type="ECO:0000256" key="8">
    <source>
        <dbReference type="ARBA" id="ARBA00023080"/>
    </source>
</evidence>
<evidence type="ECO:0000256" key="3">
    <source>
        <dbReference type="ARBA" id="ARBA00011738"/>
    </source>
</evidence>
<comment type="subunit">
    <text evidence="3">Homodimer.</text>
</comment>
<comment type="catalytic activity">
    <reaction evidence="10">
        <text>XTP + H2O = XMP + diphosphate + H(+)</text>
        <dbReference type="Rhea" id="RHEA:28610"/>
        <dbReference type="ChEBI" id="CHEBI:15377"/>
        <dbReference type="ChEBI" id="CHEBI:15378"/>
        <dbReference type="ChEBI" id="CHEBI:33019"/>
        <dbReference type="ChEBI" id="CHEBI:57464"/>
        <dbReference type="ChEBI" id="CHEBI:61314"/>
        <dbReference type="EC" id="3.6.1.66"/>
    </reaction>
</comment>
<dbReference type="GO" id="GO:0036222">
    <property type="term" value="F:XTP diphosphatase activity"/>
    <property type="evidence" value="ECO:0007669"/>
    <property type="project" value="UniProtKB-ARBA"/>
</dbReference>
<dbReference type="EMBL" id="BARS01027051">
    <property type="protein sequence ID" value="GAG07492.1"/>
    <property type="molecule type" value="Genomic_DNA"/>
</dbReference>
<dbReference type="EC" id="3.6.1.66" evidence="11"/>
<evidence type="ECO:0000256" key="5">
    <source>
        <dbReference type="ARBA" id="ARBA00022741"/>
    </source>
</evidence>
<evidence type="ECO:0000256" key="7">
    <source>
        <dbReference type="ARBA" id="ARBA00022842"/>
    </source>
</evidence>
<comment type="caution">
    <text evidence="17">The sequence shown here is derived from an EMBL/GenBank/DDBJ whole genome shotgun (WGS) entry which is preliminary data.</text>
</comment>
<dbReference type="PANTHER" id="PTHR11067:SF9">
    <property type="entry name" value="INOSINE TRIPHOSPHATE PYROPHOSPHATASE"/>
    <property type="match status" value="1"/>
</dbReference>
<dbReference type="GO" id="GO:0046872">
    <property type="term" value="F:metal ion binding"/>
    <property type="evidence" value="ECO:0007669"/>
    <property type="project" value="UniProtKB-KW"/>
</dbReference>
<dbReference type="InterPro" id="IPR029001">
    <property type="entry name" value="ITPase-like_fam"/>
</dbReference>
<dbReference type="GO" id="GO:0005829">
    <property type="term" value="C:cytosol"/>
    <property type="evidence" value="ECO:0007669"/>
    <property type="project" value="TreeGrafter"/>
</dbReference>
<evidence type="ECO:0000313" key="17">
    <source>
        <dbReference type="EMBL" id="GAG07492.1"/>
    </source>
</evidence>
<keyword evidence="7" id="KW-0460">Magnesium</keyword>
<keyword evidence="5" id="KW-0547">Nucleotide-binding</keyword>
<evidence type="ECO:0000256" key="9">
    <source>
        <dbReference type="ARBA" id="ARBA00051875"/>
    </source>
</evidence>
<dbReference type="GO" id="GO:0009146">
    <property type="term" value="P:purine nucleoside triphosphate catabolic process"/>
    <property type="evidence" value="ECO:0007669"/>
    <property type="project" value="UniProtKB-ARBA"/>
</dbReference>
<evidence type="ECO:0000256" key="15">
    <source>
        <dbReference type="ARBA" id="ARBA00083186"/>
    </source>
</evidence>
<keyword evidence="4" id="KW-0479">Metal-binding</keyword>
<comment type="cofactor">
    <cofactor evidence="1">
        <name>Mg(2+)</name>
        <dbReference type="ChEBI" id="CHEBI:18420"/>
    </cofactor>
</comment>
<keyword evidence="8" id="KW-0546">Nucleotide metabolism</keyword>
<comment type="catalytic activity">
    <reaction evidence="9">
        <text>dITP + H2O = dIMP + diphosphate + H(+)</text>
        <dbReference type="Rhea" id="RHEA:28342"/>
        <dbReference type="ChEBI" id="CHEBI:15377"/>
        <dbReference type="ChEBI" id="CHEBI:15378"/>
        <dbReference type="ChEBI" id="CHEBI:33019"/>
        <dbReference type="ChEBI" id="CHEBI:61194"/>
        <dbReference type="ChEBI" id="CHEBI:61382"/>
        <dbReference type="EC" id="3.6.1.66"/>
    </reaction>
</comment>
<feature type="non-terminal residue" evidence="17">
    <location>
        <position position="191"/>
    </location>
</feature>
<name>X0V837_9ZZZZ</name>
<dbReference type="NCBIfam" id="TIGR00042">
    <property type="entry name" value="RdgB/HAM1 family non-canonical purine NTP pyrophosphatase"/>
    <property type="match status" value="1"/>
</dbReference>
<proteinExistence type="inferred from homology"/>
<evidence type="ECO:0000256" key="4">
    <source>
        <dbReference type="ARBA" id="ARBA00022723"/>
    </source>
</evidence>
<dbReference type="GO" id="GO:0000166">
    <property type="term" value="F:nucleotide binding"/>
    <property type="evidence" value="ECO:0007669"/>
    <property type="project" value="UniProtKB-KW"/>
</dbReference>
<comment type="similarity">
    <text evidence="2">Belongs to the HAM1 NTPase family.</text>
</comment>
<evidence type="ECO:0000256" key="12">
    <source>
        <dbReference type="ARBA" id="ARBA00071289"/>
    </source>
</evidence>
<dbReference type="GO" id="GO:0009117">
    <property type="term" value="P:nucleotide metabolic process"/>
    <property type="evidence" value="ECO:0007669"/>
    <property type="project" value="UniProtKB-KW"/>
</dbReference>
<dbReference type="GO" id="GO:0017111">
    <property type="term" value="F:ribonucleoside triphosphate phosphatase activity"/>
    <property type="evidence" value="ECO:0007669"/>
    <property type="project" value="InterPro"/>
</dbReference>
<gene>
    <name evidence="17" type="ORF">S01H1_42528</name>
</gene>
<dbReference type="AlphaFoldDB" id="X0V837"/>
<dbReference type="NCBIfam" id="NF011397">
    <property type="entry name" value="PRK14822.1"/>
    <property type="match status" value="1"/>
</dbReference>
<organism evidence="17">
    <name type="scientific">marine sediment metagenome</name>
    <dbReference type="NCBI Taxonomy" id="412755"/>
    <lineage>
        <taxon>unclassified sequences</taxon>
        <taxon>metagenomes</taxon>
        <taxon>ecological metagenomes</taxon>
    </lineage>
</organism>
<dbReference type="Pfam" id="PF01725">
    <property type="entry name" value="Ham1p_like"/>
    <property type="match status" value="1"/>
</dbReference>
<accession>X0V837</accession>
<dbReference type="CDD" id="cd00515">
    <property type="entry name" value="HAM1"/>
    <property type="match status" value="1"/>
</dbReference>
<evidence type="ECO:0000256" key="1">
    <source>
        <dbReference type="ARBA" id="ARBA00001946"/>
    </source>
</evidence>
<dbReference type="FunFam" id="3.90.950.10:FF:000001">
    <property type="entry name" value="dITP/XTP pyrophosphatase"/>
    <property type="match status" value="1"/>
</dbReference>
<dbReference type="InterPro" id="IPR020922">
    <property type="entry name" value="dITP/XTP_pyrophosphatase"/>
</dbReference>
<evidence type="ECO:0000256" key="13">
    <source>
        <dbReference type="ARBA" id="ARBA00075987"/>
    </source>
</evidence>
<reference evidence="17" key="1">
    <citation type="journal article" date="2014" name="Front. Microbiol.">
        <title>High frequency of phylogenetically diverse reductive dehalogenase-homologous genes in deep subseafloor sedimentary metagenomes.</title>
        <authorList>
            <person name="Kawai M."/>
            <person name="Futagami T."/>
            <person name="Toyoda A."/>
            <person name="Takaki Y."/>
            <person name="Nishi S."/>
            <person name="Hori S."/>
            <person name="Arai W."/>
            <person name="Tsubouchi T."/>
            <person name="Morono Y."/>
            <person name="Uchiyama I."/>
            <person name="Ito T."/>
            <person name="Fujiyama A."/>
            <person name="Inagaki F."/>
            <person name="Takami H."/>
        </authorList>
    </citation>
    <scope>NUCLEOTIDE SEQUENCE</scope>
    <source>
        <strain evidence="17">Expedition CK06-06</strain>
    </source>
</reference>
<evidence type="ECO:0000256" key="6">
    <source>
        <dbReference type="ARBA" id="ARBA00022801"/>
    </source>
</evidence>
<dbReference type="SUPFAM" id="SSF52972">
    <property type="entry name" value="ITPase-like"/>
    <property type="match status" value="1"/>
</dbReference>
<evidence type="ECO:0000256" key="16">
    <source>
        <dbReference type="ARBA" id="ARBA00083635"/>
    </source>
</evidence>
<dbReference type="Gene3D" id="3.90.950.10">
    <property type="match status" value="1"/>
</dbReference>
<dbReference type="GO" id="GO:0036220">
    <property type="term" value="F:ITP diphosphatase activity"/>
    <property type="evidence" value="ECO:0007669"/>
    <property type="project" value="UniProtKB-EC"/>
</dbReference>
<dbReference type="InterPro" id="IPR002637">
    <property type="entry name" value="RdgB/HAM1"/>
</dbReference>
<evidence type="ECO:0000256" key="11">
    <source>
        <dbReference type="ARBA" id="ARBA00066468"/>
    </source>
</evidence>
<sequence>MQIVLATRNLKKVKEIKEILKGLKVEFLSLKDFPEIKEIEEKGKTFSENATLKAREVAHLTKKITLADDSGLEVDVLGGRPGIYSARFAPNDRERNRKLLGLLKNVPASKRGAIFRCAVAIVWPNGKTKVLEGRYRGQIAFKKRGKAGFGFDPVFIAPRYNKTFAELGLEIKNRISHRSQAFRKAEKLLRK</sequence>
<evidence type="ECO:0000256" key="14">
    <source>
        <dbReference type="ARBA" id="ARBA00078805"/>
    </source>
</evidence>
<evidence type="ECO:0000256" key="2">
    <source>
        <dbReference type="ARBA" id="ARBA00008023"/>
    </source>
</evidence>
<dbReference type="HAMAP" id="MF_01405">
    <property type="entry name" value="Non_canon_purine_NTPase"/>
    <property type="match status" value="1"/>
</dbReference>